<dbReference type="InterPro" id="IPR000740">
    <property type="entry name" value="GrpE"/>
</dbReference>
<dbReference type="Gene3D" id="2.30.22.10">
    <property type="entry name" value="Head domain of nucleotide exchange factor GrpE"/>
    <property type="match status" value="1"/>
</dbReference>
<dbReference type="PRINTS" id="PR00773">
    <property type="entry name" value="GRPEPROTEIN"/>
</dbReference>
<dbReference type="GO" id="GO:0051082">
    <property type="term" value="F:unfolded protein binding"/>
    <property type="evidence" value="ECO:0007669"/>
    <property type="project" value="TreeGrafter"/>
</dbReference>
<evidence type="ECO:0000256" key="3">
    <source>
        <dbReference type="ARBA" id="ARBA00011738"/>
    </source>
</evidence>
<dbReference type="Gene3D" id="3.90.20.20">
    <property type="match status" value="1"/>
</dbReference>
<evidence type="ECO:0000256" key="5">
    <source>
        <dbReference type="ARBA" id="ARBA00023016"/>
    </source>
</evidence>
<feature type="region of interest" description="Disordered" evidence="7">
    <location>
        <begin position="13"/>
        <end position="56"/>
    </location>
</feature>
<accession>A0A382CKY2</accession>
<protein>
    <recommendedName>
        <fullName evidence="9">Nucleotide exchange factor GrpE</fullName>
    </recommendedName>
</protein>
<sequence length="211" mass="23719">YLESVFFNPHIREKEKKLPKEAKKREKQAKAATKETSTEGALLEEGGGSDREPLEKELNKKIEDLTDQLLRTQAEIQNIRRVSSQEVTKARLFGVESLALEFLSVGDNLQRALDSSKEKNDIGSIVEGLELTLKSFEASLESAGVRPVDPEGEIFNPERHEAISIIEDKKIQENSIVEVIQRGFTIQDRILRPARVVVSKKPKKGNSTLKN</sequence>
<comment type="subunit">
    <text evidence="3">Homodimer.</text>
</comment>
<dbReference type="PROSITE" id="PS01071">
    <property type="entry name" value="GRPE"/>
    <property type="match status" value="1"/>
</dbReference>
<dbReference type="SUPFAM" id="SSF51064">
    <property type="entry name" value="Head domain of nucleotide exchange factor GrpE"/>
    <property type="match status" value="1"/>
</dbReference>
<dbReference type="PANTHER" id="PTHR21237:SF23">
    <property type="entry name" value="GRPE PROTEIN HOMOLOG, MITOCHONDRIAL"/>
    <property type="match status" value="1"/>
</dbReference>
<keyword evidence="4" id="KW-0963">Cytoplasm</keyword>
<dbReference type="FunFam" id="2.30.22.10:FF:000001">
    <property type="entry name" value="Protein GrpE"/>
    <property type="match status" value="1"/>
</dbReference>
<evidence type="ECO:0000256" key="2">
    <source>
        <dbReference type="ARBA" id="ARBA00009054"/>
    </source>
</evidence>
<evidence type="ECO:0000256" key="1">
    <source>
        <dbReference type="ARBA" id="ARBA00004496"/>
    </source>
</evidence>
<dbReference type="NCBIfam" id="NF010748">
    <property type="entry name" value="PRK14150.1"/>
    <property type="match status" value="1"/>
</dbReference>
<dbReference type="PANTHER" id="PTHR21237">
    <property type="entry name" value="GRPE PROTEIN"/>
    <property type="match status" value="1"/>
</dbReference>
<dbReference type="CDD" id="cd00446">
    <property type="entry name" value="GrpE"/>
    <property type="match status" value="1"/>
</dbReference>
<dbReference type="SUPFAM" id="SSF58014">
    <property type="entry name" value="Coiled-coil domain of nucleotide exchange factor GrpE"/>
    <property type="match status" value="1"/>
</dbReference>
<dbReference type="AlphaFoldDB" id="A0A382CKY2"/>
<comment type="subcellular location">
    <subcellularLocation>
        <location evidence="1">Cytoplasm</location>
    </subcellularLocation>
</comment>
<dbReference type="GO" id="GO:0005737">
    <property type="term" value="C:cytoplasm"/>
    <property type="evidence" value="ECO:0007669"/>
    <property type="project" value="UniProtKB-SubCell"/>
</dbReference>
<organism evidence="8">
    <name type="scientific">marine metagenome</name>
    <dbReference type="NCBI Taxonomy" id="408172"/>
    <lineage>
        <taxon>unclassified sequences</taxon>
        <taxon>metagenomes</taxon>
        <taxon>ecological metagenomes</taxon>
    </lineage>
</organism>
<evidence type="ECO:0000313" key="8">
    <source>
        <dbReference type="EMBL" id="SVB26442.1"/>
    </source>
</evidence>
<dbReference type="Pfam" id="PF01025">
    <property type="entry name" value="GrpE"/>
    <property type="match status" value="1"/>
</dbReference>
<dbReference type="EMBL" id="UINC01034896">
    <property type="protein sequence ID" value="SVB26442.1"/>
    <property type="molecule type" value="Genomic_DNA"/>
</dbReference>
<keyword evidence="5" id="KW-0346">Stress response</keyword>
<dbReference type="GO" id="GO:0042803">
    <property type="term" value="F:protein homodimerization activity"/>
    <property type="evidence" value="ECO:0007669"/>
    <property type="project" value="InterPro"/>
</dbReference>
<dbReference type="GO" id="GO:0006457">
    <property type="term" value="P:protein folding"/>
    <property type="evidence" value="ECO:0007669"/>
    <property type="project" value="InterPro"/>
</dbReference>
<evidence type="ECO:0000256" key="6">
    <source>
        <dbReference type="ARBA" id="ARBA00023186"/>
    </source>
</evidence>
<dbReference type="InterPro" id="IPR009012">
    <property type="entry name" value="GrpE_head"/>
</dbReference>
<name>A0A382CKY2_9ZZZZ</name>
<evidence type="ECO:0008006" key="9">
    <source>
        <dbReference type="Google" id="ProtNLM"/>
    </source>
</evidence>
<evidence type="ECO:0000256" key="7">
    <source>
        <dbReference type="SAM" id="MobiDB-lite"/>
    </source>
</evidence>
<reference evidence="8" key="1">
    <citation type="submission" date="2018-05" db="EMBL/GenBank/DDBJ databases">
        <authorList>
            <person name="Lanie J.A."/>
            <person name="Ng W.-L."/>
            <person name="Kazmierczak K.M."/>
            <person name="Andrzejewski T.M."/>
            <person name="Davidsen T.M."/>
            <person name="Wayne K.J."/>
            <person name="Tettelin H."/>
            <person name="Glass J.I."/>
            <person name="Rusch D."/>
            <person name="Podicherti R."/>
            <person name="Tsui H.-C.T."/>
            <person name="Winkler M.E."/>
        </authorList>
    </citation>
    <scope>NUCLEOTIDE SEQUENCE</scope>
</reference>
<gene>
    <name evidence="8" type="ORF">METZ01_LOCUS179296</name>
</gene>
<dbReference type="HAMAP" id="MF_01151">
    <property type="entry name" value="GrpE"/>
    <property type="match status" value="1"/>
</dbReference>
<dbReference type="InterPro" id="IPR013805">
    <property type="entry name" value="GrpE_CC"/>
</dbReference>
<dbReference type="GO" id="GO:0000774">
    <property type="term" value="F:adenyl-nucleotide exchange factor activity"/>
    <property type="evidence" value="ECO:0007669"/>
    <property type="project" value="InterPro"/>
</dbReference>
<comment type="similarity">
    <text evidence="2">Belongs to the GrpE family.</text>
</comment>
<feature type="non-terminal residue" evidence="8">
    <location>
        <position position="1"/>
    </location>
</feature>
<dbReference type="GO" id="GO:0051087">
    <property type="term" value="F:protein-folding chaperone binding"/>
    <property type="evidence" value="ECO:0007669"/>
    <property type="project" value="InterPro"/>
</dbReference>
<keyword evidence="6" id="KW-0143">Chaperone</keyword>
<proteinExistence type="inferred from homology"/>
<feature type="compositionally biased region" description="Basic and acidic residues" evidence="7">
    <location>
        <begin position="13"/>
        <end position="37"/>
    </location>
</feature>
<evidence type="ECO:0000256" key="4">
    <source>
        <dbReference type="ARBA" id="ARBA00022490"/>
    </source>
</evidence>